<comment type="caution">
    <text evidence="1">The sequence shown here is derived from an EMBL/GenBank/DDBJ whole genome shotgun (WGS) entry which is preliminary data.</text>
</comment>
<dbReference type="Proteomes" id="UP000277007">
    <property type="component" value="Unassembled WGS sequence"/>
</dbReference>
<evidence type="ECO:0000313" key="2">
    <source>
        <dbReference type="Proteomes" id="UP000277007"/>
    </source>
</evidence>
<gene>
    <name evidence="1" type="ORF">EJ903_08965</name>
</gene>
<dbReference type="SUPFAM" id="SSF53474">
    <property type="entry name" value="alpha/beta-Hydrolases"/>
    <property type="match status" value="1"/>
</dbReference>
<evidence type="ECO:0000313" key="1">
    <source>
        <dbReference type="EMBL" id="RTR21524.1"/>
    </source>
</evidence>
<dbReference type="EMBL" id="RXMA01000006">
    <property type="protein sequence ID" value="RTR21524.1"/>
    <property type="molecule type" value="Genomic_DNA"/>
</dbReference>
<keyword evidence="2" id="KW-1185">Reference proteome</keyword>
<dbReference type="PANTHER" id="PTHR42972:SF8">
    <property type="entry name" value="POLYHYDROXYBUTYRATE DEPOLYMERASE"/>
    <property type="match status" value="1"/>
</dbReference>
<name>A0A431VKI2_9PROT</name>
<dbReference type="OrthoDB" id="505233at2"/>
<dbReference type="PANTHER" id="PTHR42972">
    <property type="entry name" value="TOL-PAL SYSTEM PROTEIN TOLB"/>
    <property type="match status" value="1"/>
</dbReference>
<dbReference type="AlphaFoldDB" id="A0A431VKI2"/>
<proteinExistence type="predicted"/>
<organism evidence="1 2">
    <name type="scientific">Azospirillum griseum</name>
    <dbReference type="NCBI Taxonomy" id="2496639"/>
    <lineage>
        <taxon>Bacteria</taxon>
        <taxon>Pseudomonadati</taxon>
        <taxon>Pseudomonadota</taxon>
        <taxon>Alphaproteobacteria</taxon>
        <taxon>Rhodospirillales</taxon>
        <taxon>Azospirillaceae</taxon>
        <taxon>Azospirillum</taxon>
    </lineage>
</organism>
<accession>A0A431VKI2</accession>
<dbReference type="Gene3D" id="3.40.50.1820">
    <property type="entry name" value="alpha/beta hydrolase"/>
    <property type="match status" value="2"/>
</dbReference>
<dbReference type="PROSITE" id="PS51318">
    <property type="entry name" value="TAT"/>
    <property type="match status" value="1"/>
</dbReference>
<dbReference type="InterPro" id="IPR006311">
    <property type="entry name" value="TAT_signal"/>
</dbReference>
<dbReference type="InterPro" id="IPR029058">
    <property type="entry name" value="AB_hydrolase_fold"/>
</dbReference>
<reference evidence="1 2" key="1">
    <citation type="submission" date="2018-12" db="EMBL/GenBank/DDBJ databases">
        <authorList>
            <person name="Yang Y."/>
        </authorList>
    </citation>
    <scope>NUCLEOTIDE SEQUENCE [LARGE SCALE GENOMIC DNA]</scope>
    <source>
        <strain evidence="1 2">L-25-5w-1</strain>
    </source>
</reference>
<protein>
    <submittedName>
        <fullName evidence="1">Plasmid partitioning protein</fullName>
    </submittedName>
</protein>
<sequence length="365" mass="38256">MGNQVKASRVRAVAAGMAAGVAAGMVGAVLMAGTAQAAELSLTKLGLTIDPAHTTVSGISSGAYMAGQFQMAFSNMVKGAGLVAGGPYGCTDATSGQAAAMVALKRCMDVSIGPPDVGALVANARAREKAKDIDPLANLASSRIYLFNGDNDVTVKRPVADAAAQFYATLGVPAANLKYVTLPKAAHAHITDGYGAACDHIPKEGQPAEFINNCQYDQSGDILSHLYPDARKPNAPEASRKPVLFDQIPFVGDTSRSGMATSGYIYIPESCAGGGQTCRLHIAFHGCRMASNLIGDHYAVHAGYNRWADVNNIVVLYPQIDAKAKPTANPKACWDWFAYTGYDFARKSGFQMQAVRKMVAAITGN</sequence>